<keyword evidence="2 8" id="KW-0813">Transport</keyword>
<dbReference type="PRINTS" id="PR00125">
    <property type="entry name" value="ATPASEDELTA"/>
</dbReference>
<reference evidence="9 10" key="1">
    <citation type="submission" date="2020-03" db="EMBL/GenBank/DDBJ databases">
        <title>Screen low temperature-resistant strains for efficient degradation of petroleum hydrocarbons under the low temperature.</title>
        <authorList>
            <person name="Wang Y."/>
            <person name="Chen J."/>
        </authorList>
    </citation>
    <scope>NUCLEOTIDE SEQUENCE [LARGE SCALE GENOMIC DNA]</scope>
    <source>
        <strain evidence="9 10">KB1</strain>
    </source>
</reference>
<evidence type="ECO:0000256" key="7">
    <source>
        <dbReference type="ARBA" id="ARBA00023310"/>
    </source>
</evidence>
<keyword evidence="7 8" id="KW-0066">ATP synthesis</keyword>
<dbReference type="EMBL" id="CP050124">
    <property type="protein sequence ID" value="QIP41349.1"/>
    <property type="molecule type" value="Genomic_DNA"/>
</dbReference>
<evidence type="ECO:0000256" key="2">
    <source>
        <dbReference type="ARBA" id="ARBA00022448"/>
    </source>
</evidence>
<evidence type="ECO:0000256" key="6">
    <source>
        <dbReference type="ARBA" id="ARBA00023196"/>
    </source>
</evidence>
<dbReference type="InterPro" id="IPR020781">
    <property type="entry name" value="ATPase_OSCP/d_CS"/>
</dbReference>
<comment type="similarity">
    <text evidence="8">Belongs to the ATPase delta chain family.</text>
</comment>
<dbReference type="PROSITE" id="PS00389">
    <property type="entry name" value="ATPASE_DELTA"/>
    <property type="match status" value="1"/>
</dbReference>
<keyword evidence="6 8" id="KW-0139">CF(1)</keyword>
<evidence type="ECO:0000313" key="10">
    <source>
        <dbReference type="Proteomes" id="UP000502345"/>
    </source>
</evidence>
<comment type="subcellular location">
    <subcellularLocation>
        <location evidence="8">Cell membrane</location>
        <topology evidence="8">Peripheral membrane protein</topology>
    </subcellularLocation>
    <subcellularLocation>
        <location evidence="1">Membrane</location>
    </subcellularLocation>
</comment>
<dbReference type="Pfam" id="PF00213">
    <property type="entry name" value="OSCP"/>
    <property type="match status" value="1"/>
</dbReference>
<evidence type="ECO:0000256" key="5">
    <source>
        <dbReference type="ARBA" id="ARBA00023136"/>
    </source>
</evidence>
<accession>A0A6G9CWS1</accession>
<dbReference type="GO" id="GO:0046933">
    <property type="term" value="F:proton-transporting ATP synthase activity, rotational mechanism"/>
    <property type="evidence" value="ECO:0007669"/>
    <property type="project" value="UniProtKB-UniRule"/>
</dbReference>
<organism evidence="9 10">
    <name type="scientific">Rhodococcus erythropolis</name>
    <name type="common">Arthrobacter picolinophilus</name>
    <dbReference type="NCBI Taxonomy" id="1833"/>
    <lineage>
        <taxon>Bacteria</taxon>
        <taxon>Bacillati</taxon>
        <taxon>Actinomycetota</taxon>
        <taxon>Actinomycetes</taxon>
        <taxon>Mycobacteriales</taxon>
        <taxon>Nocardiaceae</taxon>
        <taxon>Rhodococcus</taxon>
        <taxon>Rhodococcus erythropolis group</taxon>
    </lineage>
</organism>
<dbReference type="InterPro" id="IPR026015">
    <property type="entry name" value="ATP_synth_OSCP/delta_N_sf"/>
</dbReference>
<proteinExistence type="inferred from homology"/>
<dbReference type="HAMAP" id="MF_01416">
    <property type="entry name" value="ATP_synth_delta_bact"/>
    <property type="match status" value="1"/>
</dbReference>
<keyword evidence="5 8" id="KW-0472">Membrane</keyword>
<dbReference type="GO" id="GO:0045259">
    <property type="term" value="C:proton-transporting ATP synthase complex"/>
    <property type="evidence" value="ECO:0007669"/>
    <property type="project" value="UniProtKB-KW"/>
</dbReference>
<keyword evidence="4 8" id="KW-0406">Ion transport</keyword>
<dbReference type="NCBIfam" id="TIGR01145">
    <property type="entry name" value="ATP_synt_delta"/>
    <property type="match status" value="1"/>
</dbReference>
<evidence type="ECO:0000256" key="4">
    <source>
        <dbReference type="ARBA" id="ARBA00023065"/>
    </source>
</evidence>
<keyword evidence="8" id="KW-1003">Cell membrane</keyword>
<evidence type="ECO:0000256" key="8">
    <source>
        <dbReference type="HAMAP-Rule" id="MF_01416"/>
    </source>
</evidence>
<comment type="function">
    <text evidence="8">F(1)F(0) ATP synthase produces ATP from ADP in the presence of a proton or sodium gradient. F-type ATPases consist of two structural domains, F(1) containing the extramembraneous catalytic core and F(0) containing the membrane proton channel, linked together by a central stalk and a peripheral stalk. During catalysis, ATP synthesis in the catalytic domain of F(1) is coupled via a rotary mechanism of the central stalk subunits to proton translocation.</text>
</comment>
<name>A0A6G9CWS1_RHOER</name>
<protein>
    <recommendedName>
        <fullName evidence="8">ATP synthase subunit delta</fullName>
    </recommendedName>
    <alternativeName>
        <fullName evidence="8">ATP synthase F(1) sector subunit delta</fullName>
    </alternativeName>
    <alternativeName>
        <fullName evidence="8">F-type ATPase subunit delta</fullName>
        <shortName evidence="8">F-ATPase subunit delta</shortName>
    </alternativeName>
</protein>
<sequence>MSNMYAASREALAQTRSALSSALGAVSAGAATAASAQAGSELFSVVEVLDGQRALRSALADASAPAAGRQALAEQLFSGKVGAEALATVKAAAGQDWSAARDLVNSLELLGREALLRAAADQSQLDTVEDELFRLGRIVAGDPSLEQTLSDLSVPAARKREFLSRLLYGKVTAVTEALAGQAVGRLKSAPADTFDQLSNLAAAQRDTTVAHVRSASALSSEQSDRLASTLTRTYGKPVAVHVEVDPELLSGLVVRVGDEVIDGSAAGRLAALRKNLK</sequence>
<dbReference type="Gene3D" id="1.10.520.20">
    <property type="entry name" value="N-terminal domain of the delta subunit of the F1F0-ATP synthase"/>
    <property type="match status" value="1"/>
</dbReference>
<evidence type="ECO:0000256" key="3">
    <source>
        <dbReference type="ARBA" id="ARBA00022781"/>
    </source>
</evidence>
<dbReference type="PANTHER" id="PTHR11910">
    <property type="entry name" value="ATP SYNTHASE DELTA CHAIN"/>
    <property type="match status" value="1"/>
</dbReference>
<comment type="function">
    <text evidence="8">This protein is part of the stalk that links CF(0) to CF(1). It either transmits conformational changes from CF(0) to CF(1) or is implicated in proton conduction.</text>
</comment>
<dbReference type="NCBIfam" id="NF009967">
    <property type="entry name" value="PRK13430.1"/>
    <property type="match status" value="1"/>
</dbReference>
<dbReference type="AlphaFoldDB" id="A0A6G9CWS1"/>
<dbReference type="SUPFAM" id="SSF47928">
    <property type="entry name" value="N-terminal domain of the delta subunit of the F1F0-ATP synthase"/>
    <property type="match status" value="1"/>
</dbReference>
<keyword evidence="3 8" id="KW-0375">Hydrogen ion transport</keyword>
<dbReference type="Proteomes" id="UP000502345">
    <property type="component" value="Chromosome"/>
</dbReference>
<evidence type="ECO:0000256" key="1">
    <source>
        <dbReference type="ARBA" id="ARBA00004370"/>
    </source>
</evidence>
<dbReference type="InterPro" id="IPR000711">
    <property type="entry name" value="ATPase_OSCP/dsu"/>
</dbReference>
<gene>
    <name evidence="8" type="primary">atpH</name>
    <name evidence="9" type="ORF">G9444_4105</name>
</gene>
<evidence type="ECO:0000313" key="9">
    <source>
        <dbReference type="EMBL" id="QIP41349.1"/>
    </source>
</evidence>
<dbReference type="GO" id="GO:0005886">
    <property type="term" value="C:plasma membrane"/>
    <property type="evidence" value="ECO:0007669"/>
    <property type="project" value="UniProtKB-SubCell"/>
</dbReference>
<dbReference type="OMA" id="FRFGRIV"/>